<feature type="transmembrane region" description="Helical" evidence="7">
    <location>
        <begin position="177"/>
        <end position="196"/>
    </location>
</feature>
<accession>A0ABV4E300</accession>
<feature type="domain" description="EamA" evidence="8">
    <location>
        <begin position="7"/>
        <end position="130"/>
    </location>
</feature>
<evidence type="ECO:0000259" key="8">
    <source>
        <dbReference type="Pfam" id="PF00892"/>
    </source>
</evidence>
<protein>
    <submittedName>
        <fullName evidence="9">DMT family transporter</fullName>
    </submittedName>
</protein>
<feature type="transmembrane region" description="Helical" evidence="7">
    <location>
        <begin position="67"/>
        <end position="88"/>
    </location>
</feature>
<feature type="transmembrane region" description="Helical" evidence="7">
    <location>
        <begin position="264"/>
        <end position="282"/>
    </location>
</feature>
<sequence>MKNKANGWLSGLAGVVIFAGSLPATRLAVADFTPLFLTSSRASLAAVAALLLLALGRQRMPQRADLFSLMVVAMGVVIGFPLLTAFALQDVSAAHSLMYLGLLPLCTAAFGVVRGERRPQPAFWLFSLAGGAVVASYALAAKESHASWQDLLTIAAVIVCGAGYAEGARVARGLGGWQTIAWALALALPVALPIAALTWPASFQAVTFSAWMGLGYVSLFSMLIGFIFWYHGLAKGGTAAIGQLQLLQPFIGFGFAALFLHESISGVMLACALAALGCVAGAKKFA</sequence>
<keyword evidence="5 7" id="KW-1133">Transmembrane helix</keyword>
<dbReference type="SUPFAM" id="SSF103481">
    <property type="entry name" value="Multidrug resistance efflux transporter EmrE"/>
    <property type="match status" value="1"/>
</dbReference>
<evidence type="ECO:0000256" key="4">
    <source>
        <dbReference type="ARBA" id="ARBA00022692"/>
    </source>
</evidence>
<evidence type="ECO:0000256" key="1">
    <source>
        <dbReference type="ARBA" id="ARBA00004651"/>
    </source>
</evidence>
<evidence type="ECO:0000256" key="3">
    <source>
        <dbReference type="ARBA" id="ARBA00022475"/>
    </source>
</evidence>
<evidence type="ECO:0000256" key="7">
    <source>
        <dbReference type="SAM" id="Phobius"/>
    </source>
</evidence>
<feature type="transmembrane region" description="Helical" evidence="7">
    <location>
        <begin position="237"/>
        <end position="258"/>
    </location>
</feature>
<evidence type="ECO:0000313" key="9">
    <source>
        <dbReference type="EMBL" id="MEY8769303.1"/>
    </source>
</evidence>
<feature type="transmembrane region" description="Helical" evidence="7">
    <location>
        <begin position="208"/>
        <end position="230"/>
    </location>
</feature>
<organism evidence="9 10">
    <name type="scientific">Erwinia aeris</name>
    <dbReference type="NCBI Taxonomy" id="3239803"/>
    <lineage>
        <taxon>Bacteria</taxon>
        <taxon>Pseudomonadati</taxon>
        <taxon>Pseudomonadota</taxon>
        <taxon>Gammaproteobacteria</taxon>
        <taxon>Enterobacterales</taxon>
        <taxon>Erwiniaceae</taxon>
        <taxon>Erwinia</taxon>
    </lineage>
</organism>
<comment type="similarity">
    <text evidence="2">Belongs to the EamA transporter family.</text>
</comment>
<dbReference type="InterPro" id="IPR050638">
    <property type="entry name" value="AA-Vitamin_Transporters"/>
</dbReference>
<feature type="transmembrane region" description="Helical" evidence="7">
    <location>
        <begin position="146"/>
        <end position="165"/>
    </location>
</feature>
<dbReference type="InterPro" id="IPR000620">
    <property type="entry name" value="EamA_dom"/>
</dbReference>
<keyword evidence="3" id="KW-1003">Cell membrane</keyword>
<dbReference type="PANTHER" id="PTHR32322:SF2">
    <property type="entry name" value="EAMA DOMAIN-CONTAINING PROTEIN"/>
    <property type="match status" value="1"/>
</dbReference>
<comment type="caution">
    <text evidence="9">The sequence shown here is derived from an EMBL/GenBank/DDBJ whole genome shotgun (WGS) entry which is preliminary data.</text>
</comment>
<proteinExistence type="inferred from homology"/>
<name>A0ABV4E300_9GAMM</name>
<evidence type="ECO:0000256" key="2">
    <source>
        <dbReference type="ARBA" id="ARBA00007362"/>
    </source>
</evidence>
<dbReference type="PANTHER" id="PTHR32322">
    <property type="entry name" value="INNER MEMBRANE TRANSPORTER"/>
    <property type="match status" value="1"/>
</dbReference>
<evidence type="ECO:0000256" key="5">
    <source>
        <dbReference type="ARBA" id="ARBA00022989"/>
    </source>
</evidence>
<dbReference type="RefSeq" id="WP_369894715.1">
    <property type="nucleotide sequence ID" value="NZ_JBGFFX010000001.1"/>
</dbReference>
<keyword evidence="10" id="KW-1185">Reference proteome</keyword>
<reference evidence="9 10" key="1">
    <citation type="submission" date="2024-07" db="EMBL/GenBank/DDBJ databases">
        <authorList>
            <person name="Hebao G."/>
        </authorList>
    </citation>
    <scope>NUCLEOTIDE SEQUENCE [LARGE SCALE GENOMIC DNA]</scope>
    <source>
        <strain evidence="9 10">ACCC 02193</strain>
    </source>
</reference>
<comment type="subcellular location">
    <subcellularLocation>
        <location evidence="1">Cell membrane</location>
        <topology evidence="1">Multi-pass membrane protein</topology>
    </subcellularLocation>
</comment>
<feature type="domain" description="EamA" evidence="8">
    <location>
        <begin position="148"/>
        <end position="277"/>
    </location>
</feature>
<feature type="transmembrane region" description="Helical" evidence="7">
    <location>
        <begin position="38"/>
        <end position="55"/>
    </location>
</feature>
<keyword evidence="6 7" id="KW-0472">Membrane</keyword>
<keyword evidence="4 7" id="KW-0812">Transmembrane</keyword>
<feature type="transmembrane region" description="Helical" evidence="7">
    <location>
        <begin position="94"/>
        <end position="113"/>
    </location>
</feature>
<dbReference type="EMBL" id="JBGFFX010000001">
    <property type="protein sequence ID" value="MEY8769303.1"/>
    <property type="molecule type" value="Genomic_DNA"/>
</dbReference>
<gene>
    <name evidence="9" type="ORF">AB6T85_02450</name>
</gene>
<evidence type="ECO:0000256" key="6">
    <source>
        <dbReference type="ARBA" id="ARBA00023136"/>
    </source>
</evidence>
<dbReference type="InterPro" id="IPR037185">
    <property type="entry name" value="EmrE-like"/>
</dbReference>
<evidence type="ECO:0000313" key="10">
    <source>
        <dbReference type="Proteomes" id="UP001565243"/>
    </source>
</evidence>
<dbReference type="Proteomes" id="UP001565243">
    <property type="component" value="Unassembled WGS sequence"/>
</dbReference>
<dbReference type="Pfam" id="PF00892">
    <property type="entry name" value="EamA"/>
    <property type="match status" value="2"/>
</dbReference>
<feature type="transmembrane region" description="Helical" evidence="7">
    <location>
        <begin position="122"/>
        <end position="140"/>
    </location>
</feature>